<dbReference type="Pfam" id="PF00665">
    <property type="entry name" value="rve"/>
    <property type="match status" value="1"/>
</dbReference>
<evidence type="ECO:0000256" key="1">
    <source>
        <dbReference type="SAM" id="MobiDB-lite"/>
    </source>
</evidence>
<dbReference type="InterPro" id="IPR001584">
    <property type="entry name" value="Integrase_cat-core"/>
</dbReference>
<evidence type="ECO:0000313" key="3">
    <source>
        <dbReference type="EMBL" id="GAA0177955.1"/>
    </source>
</evidence>
<dbReference type="Pfam" id="PF13976">
    <property type="entry name" value="gag_pre-integrs"/>
    <property type="match status" value="1"/>
</dbReference>
<dbReference type="AlphaFoldDB" id="A0AAV3RKB7"/>
<protein>
    <recommendedName>
        <fullName evidence="2">Integrase catalytic domain-containing protein</fullName>
    </recommendedName>
</protein>
<dbReference type="InterPro" id="IPR036397">
    <property type="entry name" value="RNaseH_sf"/>
</dbReference>
<proteinExistence type="predicted"/>
<dbReference type="GO" id="GO:0015074">
    <property type="term" value="P:DNA integration"/>
    <property type="evidence" value="ECO:0007669"/>
    <property type="project" value="InterPro"/>
</dbReference>
<dbReference type="PROSITE" id="PS50994">
    <property type="entry name" value="INTEGRASE"/>
    <property type="match status" value="1"/>
</dbReference>
<dbReference type="Pfam" id="PF25597">
    <property type="entry name" value="SH3_retrovirus"/>
    <property type="match status" value="1"/>
</dbReference>
<organism evidence="3 4">
    <name type="scientific">Lithospermum erythrorhizon</name>
    <name type="common">Purple gromwell</name>
    <name type="synonym">Lithospermum officinale var. erythrorhizon</name>
    <dbReference type="NCBI Taxonomy" id="34254"/>
    <lineage>
        <taxon>Eukaryota</taxon>
        <taxon>Viridiplantae</taxon>
        <taxon>Streptophyta</taxon>
        <taxon>Embryophyta</taxon>
        <taxon>Tracheophyta</taxon>
        <taxon>Spermatophyta</taxon>
        <taxon>Magnoliopsida</taxon>
        <taxon>eudicotyledons</taxon>
        <taxon>Gunneridae</taxon>
        <taxon>Pentapetalae</taxon>
        <taxon>asterids</taxon>
        <taxon>lamiids</taxon>
        <taxon>Boraginales</taxon>
        <taxon>Boraginaceae</taxon>
        <taxon>Boraginoideae</taxon>
        <taxon>Lithospermeae</taxon>
        <taxon>Lithospermum</taxon>
    </lineage>
</organism>
<dbReference type="PANTHER" id="PTHR42648:SF26">
    <property type="entry name" value="INTEGRASE CATALYTIC DOMAIN-CONTAINING PROTEIN"/>
    <property type="match status" value="1"/>
</dbReference>
<accession>A0AAV3RKB7</accession>
<gene>
    <name evidence="3" type="ORF">LIER_29775</name>
</gene>
<evidence type="ECO:0000313" key="4">
    <source>
        <dbReference type="Proteomes" id="UP001454036"/>
    </source>
</evidence>
<keyword evidence="4" id="KW-1185">Reference proteome</keyword>
<feature type="domain" description="Integrase catalytic" evidence="2">
    <location>
        <begin position="115"/>
        <end position="278"/>
    </location>
</feature>
<dbReference type="InterPro" id="IPR057670">
    <property type="entry name" value="SH3_retrovirus"/>
</dbReference>
<feature type="region of interest" description="Disordered" evidence="1">
    <location>
        <begin position="398"/>
        <end position="430"/>
    </location>
</feature>
<dbReference type="InterPro" id="IPR039537">
    <property type="entry name" value="Retrotran_Ty1/copia-like"/>
</dbReference>
<dbReference type="Proteomes" id="UP001454036">
    <property type="component" value="Unassembled WGS sequence"/>
</dbReference>
<name>A0AAV3RKB7_LITER</name>
<dbReference type="GO" id="GO:0003676">
    <property type="term" value="F:nucleic acid binding"/>
    <property type="evidence" value="ECO:0007669"/>
    <property type="project" value="InterPro"/>
</dbReference>
<dbReference type="EMBL" id="BAABME010010368">
    <property type="protein sequence ID" value="GAA0177955.1"/>
    <property type="molecule type" value="Genomic_DNA"/>
</dbReference>
<comment type="caution">
    <text evidence="3">The sequence shown here is derived from an EMBL/GenBank/DDBJ whole genome shotgun (WGS) entry which is preliminary data.</text>
</comment>
<sequence>MTPLIRCNSHGSLYPILASRLSSFSSSAISNSVASKSVHLAAATPASAYASSTIIIPLESPTLWHRRLGHPGPTVLHRLVKNKTFDCSSVYNNTFCNVCELGKQSKMLFSSSNSVVSSPFALIHSDVWQSPIISPSGMRYYVIFIDQLTRYTWCYPMKNKSDTLAMFIQFYAYIQNTFNKSILTFQADEGGEFHKLESYFLSHGIHFCYSCPYTPQQNGTVEWKNRHIGDKLRCLLFQAQMSFEFWVEALQYAIYLINILPTPTLNYLSPHEALYNRPPSYQSIRTFGCLCYPNLVRHTTSKSLPRSLPCIFLGFSHHHKGFRCLNPESQRVYVSRHVRFSETIFPYVEFYKHPSHTKSPLFPTNFDFTNPTPTSLHMQPLPYPQKPPGPISILLRTPSAIKPSAKSAQQLPTTPPTSTIPMSSSTLTSP</sequence>
<evidence type="ECO:0000259" key="2">
    <source>
        <dbReference type="PROSITE" id="PS50994"/>
    </source>
</evidence>
<dbReference type="InterPro" id="IPR025724">
    <property type="entry name" value="GAG-pre-integrase_dom"/>
</dbReference>
<feature type="compositionally biased region" description="Low complexity" evidence="1">
    <location>
        <begin position="416"/>
        <end position="430"/>
    </location>
</feature>
<dbReference type="InterPro" id="IPR012337">
    <property type="entry name" value="RNaseH-like_sf"/>
</dbReference>
<reference evidence="3 4" key="1">
    <citation type="submission" date="2024-01" db="EMBL/GenBank/DDBJ databases">
        <title>The complete chloroplast genome sequence of Lithospermum erythrorhizon: insights into the phylogenetic relationship among Boraginaceae species and the maternal lineages of purple gromwells.</title>
        <authorList>
            <person name="Okada T."/>
            <person name="Watanabe K."/>
        </authorList>
    </citation>
    <scope>NUCLEOTIDE SEQUENCE [LARGE SCALE GENOMIC DNA]</scope>
</reference>
<dbReference type="Gene3D" id="3.30.420.10">
    <property type="entry name" value="Ribonuclease H-like superfamily/Ribonuclease H"/>
    <property type="match status" value="1"/>
</dbReference>
<dbReference type="PANTHER" id="PTHR42648">
    <property type="entry name" value="TRANSPOSASE, PUTATIVE-RELATED"/>
    <property type="match status" value="1"/>
</dbReference>
<dbReference type="SUPFAM" id="SSF53098">
    <property type="entry name" value="Ribonuclease H-like"/>
    <property type="match status" value="1"/>
</dbReference>